<dbReference type="Pfam" id="PF03514">
    <property type="entry name" value="GRAS"/>
    <property type="match status" value="1"/>
</dbReference>
<evidence type="ECO:0000313" key="4">
    <source>
        <dbReference type="EMBL" id="KAL3526266.1"/>
    </source>
</evidence>
<comment type="caution">
    <text evidence="3">Lacks conserved residue(s) required for the propagation of feature annotation.</text>
</comment>
<evidence type="ECO:0000313" key="5">
    <source>
        <dbReference type="Proteomes" id="UP001630127"/>
    </source>
</evidence>
<dbReference type="InterPro" id="IPR005202">
    <property type="entry name" value="TF_GRAS"/>
</dbReference>
<protein>
    <submittedName>
        <fullName evidence="4">Uncharacterized protein</fullName>
    </submittedName>
</protein>
<dbReference type="AlphaFoldDB" id="A0ABD3A3E6"/>
<feature type="region of interest" description="SAW" evidence="3">
    <location>
        <begin position="159"/>
        <end position="193"/>
    </location>
</feature>
<feature type="short sequence motif" description="LXXLL motif" evidence="3">
    <location>
        <begin position="76"/>
        <end position="80"/>
    </location>
</feature>
<keyword evidence="1" id="KW-0805">Transcription regulation</keyword>
<keyword evidence="2" id="KW-0804">Transcription</keyword>
<dbReference type="PANTHER" id="PTHR31636">
    <property type="entry name" value="OSJNBA0084A10.13 PROTEIN-RELATED"/>
    <property type="match status" value="1"/>
</dbReference>
<gene>
    <name evidence="4" type="ORF">ACH5RR_010922</name>
</gene>
<comment type="caution">
    <text evidence="4">The sequence shown here is derived from an EMBL/GenBank/DDBJ whole genome shotgun (WGS) entry which is preliminary data.</text>
</comment>
<dbReference type="PROSITE" id="PS50985">
    <property type="entry name" value="GRAS"/>
    <property type="match status" value="1"/>
</dbReference>
<name>A0ABD3A3E6_9GENT</name>
<dbReference type="EMBL" id="JBJUIK010000005">
    <property type="protein sequence ID" value="KAL3526266.1"/>
    <property type="molecule type" value="Genomic_DNA"/>
</dbReference>
<dbReference type="Proteomes" id="UP001630127">
    <property type="component" value="Unassembled WGS sequence"/>
</dbReference>
<sequence length="193" mass="22407">MQALTARPGGAQFLRTRVGQVPEPVRETRRCLTELAHSLHIPFEFHQVGEQLEDLKPPMFNRRDGEALAVNSVNRLYQVLPNYLGNVLGMIRDQAPYIVTIVEQEANHNRPYFLGRFLEALHYYSAIFDSLDATFPPDSAQRTKVEQYIFAPEIRNIVAQEDPERVIRHERLEKWRKVIQGKGFKGWHSARTR</sequence>
<keyword evidence="5" id="KW-1185">Reference proteome</keyword>
<evidence type="ECO:0000256" key="1">
    <source>
        <dbReference type="ARBA" id="ARBA00023015"/>
    </source>
</evidence>
<evidence type="ECO:0000256" key="2">
    <source>
        <dbReference type="ARBA" id="ARBA00023163"/>
    </source>
</evidence>
<evidence type="ECO:0000256" key="3">
    <source>
        <dbReference type="PROSITE-ProRule" id="PRU01191"/>
    </source>
</evidence>
<accession>A0ABD3A3E6</accession>
<organism evidence="4 5">
    <name type="scientific">Cinchona calisaya</name>
    <dbReference type="NCBI Taxonomy" id="153742"/>
    <lineage>
        <taxon>Eukaryota</taxon>
        <taxon>Viridiplantae</taxon>
        <taxon>Streptophyta</taxon>
        <taxon>Embryophyta</taxon>
        <taxon>Tracheophyta</taxon>
        <taxon>Spermatophyta</taxon>
        <taxon>Magnoliopsida</taxon>
        <taxon>eudicotyledons</taxon>
        <taxon>Gunneridae</taxon>
        <taxon>Pentapetalae</taxon>
        <taxon>asterids</taxon>
        <taxon>lamiids</taxon>
        <taxon>Gentianales</taxon>
        <taxon>Rubiaceae</taxon>
        <taxon>Cinchonoideae</taxon>
        <taxon>Cinchoneae</taxon>
        <taxon>Cinchona</taxon>
    </lineage>
</organism>
<reference evidence="4 5" key="1">
    <citation type="submission" date="2024-11" db="EMBL/GenBank/DDBJ databases">
        <title>A near-complete genome assembly of Cinchona calisaya.</title>
        <authorList>
            <person name="Lian D.C."/>
            <person name="Zhao X.W."/>
            <person name="Wei L."/>
        </authorList>
    </citation>
    <scope>NUCLEOTIDE SEQUENCE [LARGE SCALE GENOMIC DNA]</scope>
    <source>
        <tissue evidence="4">Nenye</tissue>
    </source>
</reference>
<comment type="similarity">
    <text evidence="3">Belongs to the GRAS family.</text>
</comment>
<proteinExistence type="inferred from homology"/>